<proteinExistence type="predicted"/>
<evidence type="ECO:0000313" key="3">
    <source>
        <dbReference type="Proteomes" id="UP000239939"/>
    </source>
</evidence>
<reference evidence="3" key="1">
    <citation type="submission" date="2016-08" db="EMBL/GenBank/DDBJ databases">
        <authorList>
            <person name="Merda D."/>
            <person name="Briand M."/>
            <person name="Taghouti G."/>
            <person name="Carrere S."/>
            <person name="Gouzy J."/>
            <person name="Portier P."/>
            <person name="Jacques M.-A."/>
            <person name="Fischer-Le Saux M."/>
        </authorList>
    </citation>
    <scope>NUCLEOTIDE SEQUENCE [LARGE SCALE GENOMIC DNA]</scope>
    <source>
        <strain evidence="3">CFBP1817</strain>
    </source>
</reference>
<name>A0A2S7EFL1_9XANT</name>
<evidence type="ECO:0000256" key="1">
    <source>
        <dbReference type="SAM" id="MobiDB-lite"/>
    </source>
</evidence>
<protein>
    <submittedName>
        <fullName evidence="2">Uncharacterized protein</fullName>
    </submittedName>
</protein>
<feature type="region of interest" description="Disordered" evidence="1">
    <location>
        <begin position="79"/>
        <end position="104"/>
    </location>
</feature>
<dbReference type="Proteomes" id="UP000239939">
    <property type="component" value="Unassembled WGS sequence"/>
</dbReference>
<organism evidence="2 3">
    <name type="scientific">Xanthomonas populi</name>
    <dbReference type="NCBI Taxonomy" id="53414"/>
    <lineage>
        <taxon>Bacteria</taxon>
        <taxon>Pseudomonadati</taxon>
        <taxon>Pseudomonadota</taxon>
        <taxon>Gammaproteobacteria</taxon>
        <taxon>Lysobacterales</taxon>
        <taxon>Lysobacteraceae</taxon>
        <taxon>Xanthomonas</taxon>
    </lineage>
</organism>
<gene>
    <name evidence="2" type="ORF">XpopCFBP1817_17355</name>
</gene>
<dbReference type="AlphaFoldDB" id="A0A2S7EFL1"/>
<sequence>MSADAYDASLLPLGEAARRADEGRHTTRIIQRCSKSNALFAHSTNARKFTQQFRPFHPSLAALPMASRHLSLRSGASLNARARQETSMRAAIHRRSPALSSGRV</sequence>
<accession>A0A2S7EFL1</accession>
<keyword evidence="3" id="KW-1185">Reference proteome</keyword>
<evidence type="ECO:0000313" key="2">
    <source>
        <dbReference type="EMBL" id="PPU88980.1"/>
    </source>
</evidence>
<dbReference type="EMBL" id="MDEJ01000146">
    <property type="protein sequence ID" value="PPU88980.1"/>
    <property type="molecule type" value="Genomic_DNA"/>
</dbReference>
<comment type="caution">
    <text evidence="2">The sequence shown here is derived from an EMBL/GenBank/DDBJ whole genome shotgun (WGS) entry which is preliminary data.</text>
</comment>